<organism evidence="1 2">
    <name type="scientific">Eretmocerus hayati</name>
    <dbReference type="NCBI Taxonomy" id="131215"/>
    <lineage>
        <taxon>Eukaryota</taxon>
        <taxon>Metazoa</taxon>
        <taxon>Ecdysozoa</taxon>
        <taxon>Arthropoda</taxon>
        <taxon>Hexapoda</taxon>
        <taxon>Insecta</taxon>
        <taxon>Pterygota</taxon>
        <taxon>Neoptera</taxon>
        <taxon>Endopterygota</taxon>
        <taxon>Hymenoptera</taxon>
        <taxon>Apocrita</taxon>
        <taxon>Proctotrupomorpha</taxon>
        <taxon>Chalcidoidea</taxon>
        <taxon>Aphelinidae</taxon>
        <taxon>Aphelininae</taxon>
        <taxon>Eretmocerus</taxon>
    </lineage>
</organism>
<proteinExistence type="predicted"/>
<dbReference type="Proteomes" id="UP001239111">
    <property type="component" value="Chromosome 1"/>
</dbReference>
<protein>
    <submittedName>
        <fullName evidence="1">Uncharacterized protein</fullName>
    </submittedName>
</protein>
<keyword evidence="2" id="KW-1185">Reference proteome</keyword>
<dbReference type="EMBL" id="CM056741">
    <property type="protein sequence ID" value="KAJ8688341.1"/>
    <property type="molecule type" value="Genomic_DNA"/>
</dbReference>
<gene>
    <name evidence="1" type="ORF">QAD02_024136</name>
</gene>
<accession>A0ACC2PXS7</accession>
<sequence>MNVVDELHKIFLIFGAPYIPQNDKGKEFAAEVIEGLVSRWPQCKIINGRPRHLQPQGCYGIQWKKTTPLHQIINRTPYESVLGPIKFGLSSTNLPREVNASFNTEEDSESALTNQNNGVADQHPRSDLLEAGMNAVSLDDVKLGTLLTLRETASK</sequence>
<name>A0ACC2PXS7_9HYME</name>
<reference evidence="1" key="1">
    <citation type="submission" date="2023-04" db="EMBL/GenBank/DDBJ databases">
        <title>A chromosome-level genome assembly of the parasitoid wasp Eretmocerus hayati.</title>
        <authorList>
            <person name="Zhong Y."/>
            <person name="Liu S."/>
            <person name="Liu Y."/>
        </authorList>
    </citation>
    <scope>NUCLEOTIDE SEQUENCE</scope>
    <source>
        <strain evidence="1">ZJU_SS_LIU_2023</strain>
    </source>
</reference>
<comment type="caution">
    <text evidence="1">The sequence shown here is derived from an EMBL/GenBank/DDBJ whole genome shotgun (WGS) entry which is preliminary data.</text>
</comment>
<evidence type="ECO:0000313" key="1">
    <source>
        <dbReference type="EMBL" id="KAJ8688341.1"/>
    </source>
</evidence>
<evidence type="ECO:0000313" key="2">
    <source>
        <dbReference type="Proteomes" id="UP001239111"/>
    </source>
</evidence>